<feature type="binding site" evidence="7">
    <location>
        <position position="98"/>
    </location>
    <ligand>
        <name>carbamoyl phosphate</name>
        <dbReference type="ChEBI" id="CHEBI:58228"/>
    </ligand>
</feature>
<comment type="catalytic activity">
    <reaction evidence="6 7">
        <text>carbamoyl phosphate + L-ornithine = L-citrulline + phosphate + H(+)</text>
        <dbReference type="Rhea" id="RHEA:19513"/>
        <dbReference type="ChEBI" id="CHEBI:15378"/>
        <dbReference type="ChEBI" id="CHEBI:43474"/>
        <dbReference type="ChEBI" id="CHEBI:46911"/>
        <dbReference type="ChEBI" id="CHEBI:57743"/>
        <dbReference type="ChEBI" id="CHEBI:58228"/>
        <dbReference type="EC" id="2.1.3.3"/>
    </reaction>
</comment>
<dbReference type="Gene3D" id="3.40.50.1370">
    <property type="entry name" value="Aspartate/ornithine carbamoyltransferase"/>
    <property type="match status" value="2"/>
</dbReference>
<name>A0ABT1W193_9PROT</name>
<proteinExistence type="inferred from homology"/>
<feature type="binding site" evidence="7">
    <location>
        <begin position="71"/>
        <end position="74"/>
    </location>
    <ligand>
        <name>carbamoyl phosphate</name>
        <dbReference type="ChEBI" id="CHEBI:58228"/>
    </ligand>
</feature>
<dbReference type="SUPFAM" id="SSF53671">
    <property type="entry name" value="Aspartate/ornithine carbamoyltransferase"/>
    <property type="match status" value="1"/>
</dbReference>
<accession>A0ABT1W193</accession>
<feature type="binding site" evidence="7">
    <location>
        <position position="246"/>
    </location>
    <ligand>
        <name>L-ornithine</name>
        <dbReference type="ChEBI" id="CHEBI:46911"/>
    </ligand>
</feature>
<evidence type="ECO:0000259" key="10">
    <source>
        <dbReference type="Pfam" id="PF02729"/>
    </source>
</evidence>
<dbReference type="GO" id="GO:0004585">
    <property type="term" value="F:ornithine carbamoyltransferase activity"/>
    <property type="evidence" value="ECO:0007669"/>
    <property type="project" value="UniProtKB-EC"/>
</dbReference>
<evidence type="ECO:0000256" key="4">
    <source>
        <dbReference type="ARBA" id="ARBA00013007"/>
    </source>
</evidence>
<feature type="domain" description="Aspartate/ornithine carbamoyltransferase Asp/Orn-binding" evidence="9">
    <location>
        <begin position="169"/>
        <end position="323"/>
    </location>
</feature>
<dbReference type="Pfam" id="PF02729">
    <property type="entry name" value="OTCace_N"/>
    <property type="match status" value="1"/>
</dbReference>
<dbReference type="PRINTS" id="PR00102">
    <property type="entry name" value="OTCASE"/>
</dbReference>
<dbReference type="EMBL" id="JAMZEJ010000011">
    <property type="protein sequence ID" value="MCQ8242372.1"/>
    <property type="molecule type" value="Genomic_DNA"/>
</dbReference>
<dbReference type="HAMAP" id="MF_01109">
    <property type="entry name" value="OTCase"/>
    <property type="match status" value="1"/>
</dbReference>
<feature type="compositionally biased region" description="Low complexity" evidence="8">
    <location>
        <begin position="1"/>
        <end position="22"/>
    </location>
</feature>
<evidence type="ECO:0000256" key="2">
    <source>
        <dbReference type="ARBA" id="ARBA00004975"/>
    </source>
</evidence>
<feature type="binding site" evidence="7">
    <location>
        <position position="313"/>
    </location>
    <ligand>
        <name>carbamoyl phosphate</name>
        <dbReference type="ChEBI" id="CHEBI:58228"/>
    </ligand>
</feature>
<keyword evidence="12" id="KW-1185">Reference proteome</keyword>
<evidence type="ECO:0000313" key="12">
    <source>
        <dbReference type="Proteomes" id="UP001524547"/>
    </source>
</evidence>
<organism evidence="11 12">
    <name type="scientific">Rhizosaccharibacter radicis</name>
    <dbReference type="NCBI Taxonomy" id="2782605"/>
    <lineage>
        <taxon>Bacteria</taxon>
        <taxon>Pseudomonadati</taxon>
        <taxon>Pseudomonadota</taxon>
        <taxon>Alphaproteobacteria</taxon>
        <taxon>Acetobacterales</taxon>
        <taxon>Acetobacteraceae</taxon>
        <taxon>Rhizosaccharibacter</taxon>
    </lineage>
</organism>
<dbReference type="Pfam" id="PF00185">
    <property type="entry name" value="OTCace"/>
    <property type="match status" value="1"/>
</dbReference>
<evidence type="ECO:0000256" key="7">
    <source>
        <dbReference type="HAMAP-Rule" id="MF_01109"/>
    </source>
</evidence>
<dbReference type="InterPro" id="IPR006131">
    <property type="entry name" value="Asp_carbamoyltransf_Asp/Orn-bd"/>
</dbReference>
<evidence type="ECO:0000256" key="3">
    <source>
        <dbReference type="ARBA" id="ARBA00007805"/>
    </source>
</evidence>
<keyword evidence="7" id="KW-0963">Cytoplasm</keyword>
<dbReference type="InterPro" id="IPR036901">
    <property type="entry name" value="Asp/Orn_carbamoylTrfase_sf"/>
</dbReference>
<comment type="function">
    <text evidence="1">Reversibly catalyzes the transfer of the carbamoyl group from carbamoyl phosphate (CP) to the N(epsilon) atom of ornithine (ORN) to produce L-citrulline.</text>
</comment>
<sequence>MVETPAGARPSAAGGHAPGAPRHFLDLRDHDAALLRRILDSAREMKRGGRRGHPRRPLDGLTLGLILEKPSTRTRVSFEVAMRQLGGEVVVLSPRDMQLGRGETIPDTARVLSRFLDALVLRTDQPRKLHDLALNASIPVINGLTSGSHPVQLLADILTFEEHRGPIAGRTVTWCGDGNNVATSWIEAAVRFGFTLRLATPPELEPDADALSWAAAEIADGGSQGAIELFHDAAEAVAGADLVVTDTWVSMSDDPAENRHLLLESFRVDEALMRRAGPDALFMHCLPAHRGDEVTSGVMDGPWSVVFDEAENRLHAQKGLLMWALGGERWEEAAAGR</sequence>
<dbReference type="EC" id="2.1.3.3" evidence="4 7"/>
<evidence type="ECO:0000256" key="5">
    <source>
        <dbReference type="ARBA" id="ARBA00022679"/>
    </source>
</evidence>
<gene>
    <name evidence="11" type="primary">argF</name>
    <name evidence="11" type="ORF">NFI88_16180</name>
</gene>
<evidence type="ECO:0000256" key="8">
    <source>
        <dbReference type="SAM" id="MobiDB-lite"/>
    </source>
</evidence>
<dbReference type="InterPro" id="IPR006130">
    <property type="entry name" value="Asp/Orn_carbamoylTrfase"/>
</dbReference>
<reference evidence="11 12" key="1">
    <citation type="submission" date="2022-06" db="EMBL/GenBank/DDBJ databases">
        <title>Rhizosaccharibacter gen. nov. sp. nov. KSS12, endophytic bacteria isolated from sugarcane.</title>
        <authorList>
            <person name="Pitiwittayakul N."/>
        </authorList>
    </citation>
    <scope>NUCLEOTIDE SEQUENCE [LARGE SCALE GENOMIC DNA]</scope>
    <source>
        <strain evidence="11 12">KSS12</strain>
    </source>
</reference>
<dbReference type="NCBIfam" id="NF001986">
    <property type="entry name" value="PRK00779.1"/>
    <property type="match status" value="1"/>
</dbReference>
<dbReference type="PRINTS" id="PR00100">
    <property type="entry name" value="AOTCASE"/>
</dbReference>
<dbReference type="NCBIfam" id="TIGR00658">
    <property type="entry name" value="orni_carb_tr"/>
    <property type="match status" value="1"/>
</dbReference>
<feature type="binding site" evidence="7">
    <location>
        <position position="180"/>
    </location>
    <ligand>
        <name>L-ornithine</name>
        <dbReference type="ChEBI" id="CHEBI:46911"/>
    </ligand>
</feature>
<feature type="binding site" evidence="7">
    <location>
        <begin position="285"/>
        <end position="286"/>
    </location>
    <ligand>
        <name>carbamoyl phosphate</name>
        <dbReference type="ChEBI" id="CHEBI:58228"/>
    </ligand>
</feature>
<protein>
    <recommendedName>
        <fullName evidence="4 7">Ornithine carbamoyltransferase</fullName>
        <shortName evidence="7">OTCase</shortName>
        <ecNumber evidence="4 7">2.1.3.3</ecNumber>
    </recommendedName>
</protein>
<evidence type="ECO:0000259" key="9">
    <source>
        <dbReference type="Pfam" id="PF00185"/>
    </source>
</evidence>
<dbReference type="RefSeq" id="WP_422921211.1">
    <property type="nucleotide sequence ID" value="NZ_JAMZEJ010000011.1"/>
</dbReference>
<keyword evidence="5 7" id="KW-0808">Transferase</keyword>
<feature type="region of interest" description="Disordered" evidence="8">
    <location>
        <begin position="1"/>
        <end position="23"/>
    </location>
</feature>
<comment type="similarity">
    <text evidence="3 7">Belongs to the aspartate/ornithine carbamoyltransferase superfamily. OTCase family.</text>
</comment>
<evidence type="ECO:0000313" key="11">
    <source>
        <dbReference type="EMBL" id="MCQ8242372.1"/>
    </source>
</evidence>
<dbReference type="InterPro" id="IPR002292">
    <property type="entry name" value="Orn/put_carbamltrans"/>
</dbReference>
<dbReference type="PANTHER" id="PTHR45753">
    <property type="entry name" value="ORNITHINE CARBAMOYLTRANSFERASE, MITOCHONDRIAL"/>
    <property type="match status" value="1"/>
</dbReference>
<comment type="subcellular location">
    <subcellularLocation>
        <location evidence="7">Cytoplasm</location>
    </subcellularLocation>
</comment>
<comment type="pathway">
    <text evidence="2">Amino-acid biosynthesis; L-arginine biosynthesis; L-arginine from L-ornithine and carbamoyl phosphate: step 1/3.</text>
</comment>
<dbReference type="InterPro" id="IPR006132">
    <property type="entry name" value="Asp/Orn_carbamoyltranf_P-bd"/>
</dbReference>
<dbReference type="InterPro" id="IPR024904">
    <property type="entry name" value="OTCase_ArgI"/>
</dbReference>
<feature type="domain" description="Aspartate/ornithine carbamoyltransferase carbamoyl-P binding" evidence="10">
    <location>
        <begin position="22"/>
        <end position="162"/>
    </location>
</feature>
<feature type="binding site" evidence="7">
    <location>
        <begin position="149"/>
        <end position="152"/>
    </location>
    <ligand>
        <name>carbamoyl phosphate</name>
        <dbReference type="ChEBI" id="CHEBI:58228"/>
    </ligand>
</feature>
<feature type="binding site" evidence="7">
    <location>
        <position position="122"/>
    </location>
    <ligand>
        <name>carbamoyl phosphate</name>
        <dbReference type="ChEBI" id="CHEBI:58228"/>
    </ligand>
</feature>
<evidence type="ECO:0000256" key="6">
    <source>
        <dbReference type="ARBA" id="ARBA00048772"/>
    </source>
</evidence>
<comment type="caution">
    <text evidence="11">The sequence shown here is derived from an EMBL/GenBank/DDBJ whole genome shotgun (WGS) entry which is preliminary data.</text>
</comment>
<evidence type="ECO:0000256" key="1">
    <source>
        <dbReference type="ARBA" id="ARBA00003822"/>
    </source>
</evidence>
<dbReference type="PANTHER" id="PTHR45753:SF3">
    <property type="entry name" value="ORNITHINE TRANSCARBAMYLASE, MITOCHONDRIAL"/>
    <property type="match status" value="1"/>
</dbReference>
<dbReference type="Proteomes" id="UP001524547">
    <property type="component" value="Unassembled WGS sequence"/>
</dbReference>
<feature type="binding site" evidence="7">
    <location>
        <begin position="250"/>
        <end position="251"/>
    </location>
    <ligand>
        <name>L-ornithine</name>
        <dbReference type="ChEBI" id="CHEBI:46911"/>
    </ligand>
</feature>